<evidence type="ECO:0000313" key="7">
    <source>
        <dbReference type="Proteomes" id="UP001349994"/>
    </source>
</evidence>
<evidence type="ECO:0000256" key="4">
    <source>
        <dbReference type="ARBA" id="ARBA00022842"/>
    </source>
</evidence>
<keyword evidence="4" id="KW-0460">Magnesium</keyword>
<dbReference type="EMBL" id="JAYMFF010000006">
    <property type="protein sequence ID" value="MEC4175552.1"/>
    <property type="molecule type" value="Genomic_DNA"/>
</dbReference>
<dbReference type="SUPFAM" id="SSF88723">
    <property type="entry name" value="PIN domain-like"/>
    <property type="match status" value="1"/>
</dbReference>
<feature type="domain" description="PIN" evidence="5">
    <location>
        <begin position="3"/>
        <end position="116"/>
    </location>
</feature>
<keyword evidence="3" id="KW-0378">Hydrolase</keyword>
<evidence type="ECO:0000256" key="3">
    <source>
        <dbReference type="ARBA" id="ARBA00022801"/>
    </source>
</evidence>
<proteinExistence type="predicted"/>
<evidence type="ECO:0000256" key="2">
    <source>
        <dbReference type="ARBA" id="ARBA00022723"/>
    </source>
</evidence>
<keyword evidence="7" id="KW-1185">Reference proteome</keyword>
<dbReference type="InterPro" id="IPR002716">
    <property type="entry name" value="PIN_dom"/>
</dbReference>
<evidence type="ECO:0000313" key="6">
    <source>
        <dbReference type="EMBL" id="MEC4175552.1"/>
    </source>
</evidence>
<dbReference type="InterPro" id="IPR029060">
    <property type="entry name" value="PIN-like_dom_sf"/>
</dbReference>
<comment type="caution">
    <text evidence="6">The sequence shown here is derived from an EMBL/GenBank/DDBJ whole genome shotgun (WGS) entry which is preliminary data.</text>
</comment>
<name>A0ABU6IGM0_9ACTN</name>
<protein>
    <submittedName>
        <fullName evidence="6">PIN domain-containing protein</fullName>
    </submittedName>
</protein>
<keyword evidence="2" id="KW-0479">Metal-binding</keyword>
<dbReference type="Gene3D" id="3.40.50.1010">
    <property type="entry name" value="5'-nuclease"/>
    <property type="match status" value="1"/>
</dbReference>
<evidence type="ECO:0000259" key="5">
    <source>
        <dbReference type="Pfam" id="PF13470"/>
    </source>
</evidence>
<keyword evidence="1" id="KW-0540">Nuclease</keyword>
<reference evidence="6 7" key="1">
    <citation type="submission" date="2024-01" db="EMBL/GenBank/DDBJ databases">
        <title>novel species in genus Adlercreutzia.</title>
        <authorList>
            <person name="Liu X."/>
        </authorList>
    </citation>
    <scope>NUCLEOTIDE SEQUENCE [LARGE SCALE GENOMIC DNA]</scope>
    <source>
        <strain evidence="6 7">R7</strain>
    </source>
</reference>
<sequence length="155" mass="17658">MDLMLDTNIVLDHIGRREPFYELSRRTCLLGIVGEARTFISASMVTDLFYLLRKDFGSREAQRMIEEDLSFLQVVGVLPEDVSTALAQKWNDFEDCLVARCAKKAGADYIVTRNVKDFERSSVKAITPQQLFDELDARGIVYREILWSDDLAADA</sequence>
<dbReference type="Pfam" id="PF13470">
    <property type="entry name" value="PIN_3"/>
    <property type="match status" value="1"/>
</dbReference>
<evidence type="ECO:0000256" key="1">
    <source>
        <dbReference type="ARBA" id="ARBA00022722"/>
    </source>
</evidence>
<dbReference type="RefSeq" id="WP_338209384.1">
    <property type="nucleotide sequence ID" value="NZ_JAYMFF010000006.1"/>
</dbReference>
<accession>A0ABU6IGM0</accession>
<gene>
    <name evidence="6" type="ORF">VIN30_03715</name>
</gene>
<organism evidence="6 7">
    <name type="scientific">Adlercreutzia wanghongyangiae</name>
    <dbReference type="NCBI Taxonomy" id="3111451"/>
    <lineage>
        <taxon>Bacteria</taxon>
        <taxon>Bacillati</taxon>
        <taxon>Actinomycetota</taxon>
        <taxon>Coriobacteriia</taxon>
        <taxon>Eggerthellales</taxon>
        <taxon>Eggerthellaceae</taxon>
        <taxon>Adlercreutzia</taxon>
    </lineage>
</organism>
<dbReference type="Proteomes" id="UP001349994">
    <property type="component" value="Unassembled WGS sequence"/>
</dbReference>